<dbReference type="Proteomes" id="UP000193411">
    <property type="component" value="Unassembled WGS sequence"/>
</dbReference>
<organism evidence="3 4">
    <name type="scientific">Catenaria anguillulae PL171</name>
    <dbReference type="NCBI Taxonomy" id="765915"/>
    <lineage>
        <taxon>Eukaryota</taxon>
        <taxon>Fungi</taxon>
        <taxon>Fungi incertae sedis</taxon>
        <taxon>Blastocladiomycota</taxon>
        <taxon>Blastocladiomycetes</taxon>
        <taxon>Blastocladiales</taxon>
        <taxon>Catenariaceae</taxon>
        <taxon>Catenaria</taxon>
    </lineage>
</organism>
<protein>
    <submittedName>
        <fullName evidence="3">Uncharacterized protein</fullName>
    </submittedName>
</protein>
<reference evidence="3 4" key="1">
    <citation type="submission" date="2016-07" db="EMBL/GenBank/DDBJ databases">
        <title>Pervasive Adenine N6-methylation of Active Genes in Fungi.</title>
        <authorList>
            <consortium name="DOE Joint Genome Institute"/>
            <person name="Mondo S.J."/>
            <person name="Dannebaum R.O."/>
            <person name="Kuo R.C."/>
            <person name="Labutti K."/>
            <person name="Haridas S."/>
            <person name="Kuo A."/>
            <person name="Salamov A."/>
            <person name="Ahrendt S.R."/>
            <person name="Lipzen A."/>
            <person name="Sullivan W."/>
            <person name="Andreopoulos W.B."/>
            <person name="Clum A."/>
            <person name="Lindquist E."/>
            <person name="Daum C."/>
            <person name="Ramamoorthy G.K."/>
            <person name="Gryganskyi A."/>
            <person name="Culley D."/>
            <person name="Magnuson J.K."/>
            <person name="James T.Y."/>
            <person name="O'Malley M.A."/>
            <person name="Stajich J.E."/>
            <person name="Spatafora J.W."/>
            <person name="Visel A."/>
            <person name="Grigoriev I.V."/>
        </authorList>
    </citation>
    <scope>NUCLEOTIDE SEQUENCE [LARGE SCALE GENOMIC DNA]</scope>
    <source>
        <strain evidence="3 4">PL171</strain>
    </source>
</reference>
<keyword evidence="2" id="KW-0812">Transmembrane</keyword>
<evidence type="ECO:0000313" key="3">
    <source>
        <dbReference type="EMBL" id="ORZ33947.1"/>
    </source>
</evidence>
<name>A0A1Y2HH84_9FUNG</name>
<proteinExistence type="predicted"/>
<keyword evidence="2" id="KW-0472">Membrane</keyword>
<gene>
    <name evidence="3" type="ORF">BCR44DRAFT_1437359</name>
</gene>
<keyword evidence="2" id="KW-1133">Transmembrane helix</keyword>
<keyword evidence="4" id="KW-1185">Reference proteome</keyword>
<evidence type="ECO:0000256" key="2">
    <source>
        <dbReference type="SAM" id="Phobius"/>
    </source>
</evidence>
<feature type="transmembrane region" description="Helical" evidence="2">
    <location>
        <begin position="168"/>
        <end position="196"/>
    </location>
</feature>
<feature type="compositionally biased region" description="Polar residues" evidence="1">
    <location>
        <begin position="69"/>
        <end position="82"/>
    </location>
</feature>
<sequence>MQPAQRPHASHLSESHFGPYMKQARIMPSSHLSPVWTNRTRGPSLTSLMVTSPTAATSASRPQPHHIPVQSSIQPTHHSTGYPSPVVQPAVPPFPIGPTPFLAAGATGTVTSQSDRKRPYHDRSHSDPSTSSGDNLLSMYAAGSWSSNWGQSDSARVPVLYSIRRATLVLAALSTFSGIVLSALCAVVVVMGGILVPGDVPILSAGPCMMVLLVFAGLMSAHGLVLAFGALRFSRQLAMIGLVAGVCAWGVGAWLIPVYIQDWPGRLSARVATTASGWDVATAAAVRNEFSCSDPATPRGKSIDDACLALIRTSLYSQLVALRVACWVIWAVLSLSLSFGSVWWLYSRPPRRCQSEFGYRCEPTSSS</sequence>
<feature type="transmembrane region" description="Helical" evidence="2">
    <location>
        <begin position="202"/>
        <end position="225"/>
    </location>
</feature>
<evidence type="ECO:0000313" key="4">
    <source>
        <dbReference type="Proteomes" id="UP000193411"/>
    </source>
</evidence>
<feature type="region of interest" description="Disordered" evidence="1">
    <location>
        <begin position="51"/>
        <end position="89"/>
    </location>
</feature>
<evidence type="ECO:0000256" key="1">
    <source>
        <dbReference type="SAM" id="MobiDB-lite"/>
    </source>
</evidence>
<dbReference type="AlphaFoldDB" id="A0A1Y2HH84"/>
<feature type="transmembrane region" description="Helical" evidence="2">
    <location>
        <begin position="320"/>
        <end position="346"/>
    </location>
</feature>
<comment type="caution">
    <text evidence="3">The sequence shown here is derived from an EMBL/GenBank/DDBJ whole genome shotgun (WGS) entry which is preliminary data.</text>
</comment>
<accession>A0A1Y2HH84</accession>
<feature type="compositionally biased region" description="Polar residues" evidence="1">
    <location>
        <begin position="51"/>
        <end position="61"/>
    </location>
</feature>
<feature type="region of interest" description="Disordered" evidence="1">
    <location>
        <begin position="105"/>
        <end position="133"/>
    </location>
</feature>
<dbReference type="EMBL" id="MCFL01000032">
    <property type="protein sequence ID" value="ORZ33947.1"/>
    <property type="molecule type" value="Genomic_DNA"/>
</dbReference>
<feature type="compositionally biased region" description="Basic and acidic residues" evidence="1">
    <location>
        <begin position="114"/>
        <end position="126"/>
    </location>
</feature>
<feature type="transmembrane region" description="Helical" evidence="2">
    <location>
        <begin position="237"/>
        <end position="260"/>
    </location>
</feature>